<organism evidence="1 2">
    <name type="scientific">Paracidovorax valerianellae</name>
    <dbReference type="NCBI Taxonomy" id="187868"/>
    <lineage>
        <taxon>Bacteria</taxon>
        <taxon>Pseudomonadati</taxon>
        <taxon>Pseudomonadota</taxon>
        <taxon>Betaproteobacteria</taxon>
        <taxon>Burkholderiales</taxon>
        <taxon>Comamonadaceae</taxon>
        <taxon>Paracidovorax</taxon>
    </lineage>
</organism>
<evidence type="ECO:0000313" key="1">
    <source>
        <dbReference type="EMBL" id="SDC17188.1"/>
    </source>
</evidence>
<protein>
    <submittedName>
        <fullName evidence="1">Uncharacterized protein</fullName>
    </submittedName>
</protein>
<name>A0A1G6JEL0_9BURK</name>
<evidence type="ECO:0000313" key="2">
    <source>
        <dbReference type="Proteomes" id="UP000198781"/>
    </source>
</evidence>
<reference evidence="1 2" key="1">
    <citation type="submission" date="2016-10" db="EMBL/GenBank/DDBJ databases">
        <authorList>
            <person name="de Groot N.N."/>
        </authorList>
    </citation>
    <scope>NUCLEOTIDE SEQUENCE [LARGE SCALE GENOMIC DNA]</scope>
    <source>
        <strain evidence="1 2">DSM 16619</strain>
    </source>
</reference>
<dbReference type="Proteomes" id="UP000198781">
    <property type="component" value="Unassembled WGS sequence"/>
</dbReference>
<accession>A0A1G6JEL0</accession>
<dbReference type="EMBL" id="FMZC01000001">
    <property type="protein sequence ID" value="SDC17188.1"/>
    <property type="molecule type" value="Genomic_DNA"/>
</dbReference>
<keyword evidence="2" id="KW-1185">Reference proteome</keyword>
<gene>
    <name evidence="1" type="ORF">SAMN05192589_101386</name>
</gene>
<proteinExistence type="predicted"/>
<dbReference type="AlphaFoldDB" id="A0A1G6JEL0"/>
<sequence>MENDSQAEMKLLREEITTLKSALASVTAQTQALNMLAQALVILHPEPTALLMVFEHAIPEANTLTLPRNLSEEDVVALSYEREWILRLLRTRG</sequence>
<dbReference type="RefSeq" id="WP_139160286.1">
    <property type="nucleotide sequence ID" value="NZ_FMZC01000001.1"/>
</dbReference>